<sequence>MTGNTLIKIIHLFASMNHKCRIVLSFKVNQKNGCFGKQPFEYLSYIAFDFFCQYFCKGKNNL</sequence>
<keyword evidence="2" id="KW-1185">Reference proteome</keyword>
<dbReference type="AlphaFoldDB" id="A0A399D4K3"/>
<dbReference type="EMBL" id="QWET01000003">
    <property type="protein sequence ID" value="RIH66343.1"/>
    <property type="molecule type" value="Genomic_DNA"/>
</dbReference>
<dbReference type="Proteomes" id="UP000266441">
    <property type="component" value="Unassembled WGS sequence"/>
</dbReference>
<accession>A0A399D4K3</accession>
<proteinExistence type="predicted"/>
<name>A0A399D4K3_9BACT</name>
<comment type="caution">
    <text evidence="1">The sequence shown here is derived from an EMBL/GenBank/DDBJ whole genome shotgun (WGS) entry which is preliminary data.</text>
</comment>
<evidence type="ECO:0000313" key="1">
    <source>
        <dbReference type="EMBL" id="RIH66343.1"/>
    </source>
</evidence>
<reference evidence="1 2" key="1">
    <citation type="journal article" date="2015" name="Int. J. Syst. Evol. Microbiol.">
        <title>Mariniphaga sediminis sp. nov., isolated from coastal sediment.</title>
        <authorList>
            <person name="Wang F.Q."/>
            <person name="Shen Q.Y."/>
            <person name="Chen G.J."/>
            <person name="Du Z.J."/>
        </authorList>
    </citation>
    <scope>NUCLEOTIDE SEQUENCE [LARGE SCALE GENOMIC DNA]</scope>
    <source>
        <strain evidence="1 2">SY21</strain>
    </source>
</reference>
<protein>
    <submittedName>
        <fullName evidence="1">Uncharacterized protein</fullName>
    </submittedName>
</protein>
<organism evidence="1 2">
    <name type="scientific">Mariniphaga sediminis</name>
    <dbReference type="NCBI Taxonomy" id="1628158"/>
    <lineage>
        <taxon>Bacteria</taxon>
        <taxon>Pseudomonadati</taxon>
        <taxon>Bacteroidota</taxon>
        <taxon>Bacteroidia</taxon>
        <taxon>Marinilabiliales</taxon>
        <taxon>Prolixibacteraceae</taxon>
        <taxon>Mariniphaga</taxon>
    </lineage>
</organism>
<evidence type="ECO:0000313" key="2">
    <source>
        <dbReference type="Proteomes" id="UP000266441"/>
    </source>
</evidence>
<gene>
    <name evidence="1" type="ORF">D1164_05385</name>
</gene>